<evidence type="ECO:0000313" key="8">
    <source>
        <dbReference type="Proteomes" id="UP000001514"/>
    </source>
</evidence>
<keyword evidence="8" id="KW-1185">Reference proteome</keyword>
<dbReference type="InterPro" id="IPR007146">
    <property type="entry name" value="Sas10/Utp3/C1D"/>
</dbReference>
<proteinExistence type="inferred from homology"/>
<dbReference type="FunCoup" id="D8RUF3">
    <property type="interactions" value="3380"/>
</dbReference>
<evidence type="ECO:0000259" key="6">
    <source>
        <dbReference type="Pfam" id="PF09368"/>
    </source>
</evidence>
<dbReference type="Pfam" id="PF04000">
    <property type="entry name" value="Sas10_Utp3"/>
    <property type="match status" value="1"/>
</dbReference>
<comment type="subcellular location">
    <subcellularLocation>
        <location evidence="1">Nucleus</location>
    </subcellularLocation>
</comment>
<feature type="compositionally biased region" description="Acidic residues" evidence="5">
    <location>
        <begin position="48"/>
        <end position="89"/>
    </location>
</feature>
<dbReference type="PANTHER" id="PTHR13237:SF8">
    <property type="entry name" value="SOMETHING ABOUT SILENCING PROTEIN 10"/>
    <property type="match status" value="1"/>
</dbReference>
<dbReference type="PANTHER" id="PTHR13237">
    <property type="entry name" value="SOMETHING ABOUT SILENCING PROTEIN 10-RELATED"/>
    <property type="match status" value="1"/>
</dbReference>
<feature type="compositionally biased region" description="Polar residues" evidence="5">
    <location>
        <begin position="589"/>
        <end position="609"/>
    </location>
</feature>
<dbReference type="GO" id="GO:0005730">
    <property type="term" value="C:nucleolus"/>
    <property type="evidence" value="ECO:0000318"/>
    <property type="project" value="GO_Central"/>
</dbReference>
<dbReference type="KEGG" id="smo:SELMODRAFT_442615"/>
<accession>D8RUF3</accession>
<feature type="domain" description="Sas10 C-terminal" evidence="6">
    <location>
        <begin position="528"/>
        <end position="597"/>
    </location>
</feature>
<evidence type="ECO:0000256" key="4">
    <source>
        <dbReference type="ARBA" id="ARBA00023242"/>
    </source>
</evidence>
<protein>
    <recommendedName>
        <fullName evidence="6">Sas10 C-terminal domain-containing protein</fullName>
    </recommendedName>
</protein>
<reference evidence="7 8" key="1">
    <citation type="journal article" date="2011" name="Science">
        <title>The Selaginella genome identifies genetic changes associated with the evolution of vascular plants.</title>
        <authorList>
            <person name="Banks J.A."/>
            <person name="Nishiyama T."/>
            <person name="Hasebe M."/>
            <person name="Bowman J.L."/>
            <person name="Gribskov M."/>
            <person name="dePamphilis C."/>
            <person name="Albert V.A."/>
            <person name="Aono N."/>
            <person name="Aoyama T."/>
            <person name="Ambrose B.A."/>
            <person name="Ashton N.W."/>
            <person name="Axtell M.J."/>
            <person name="Barker E."/>
            <person name="Barker M.S."/>
            <person name="Bennetzen J.L."/>
            <person name="Bonawitz N.D."/>
            <person name="Chapple C."/>
            <person name="Cheng C."/>
            <person name="Correa L.G."/>
            <person name="Dacre M."/>
            <person name="DeBarry J."/>
            <person name="Dreyer I."/>
            <person name="Elias M."/>
            <person name="Engstrom E.M."/>
            <person name="Estelle M."/>
            <person name="Feng L."/>
            <person name="Finet C."/>
            <person name="Floyd S.K."/>
            <person name="Frommer W.B."/>
            <person name="Fujita T."/>
            <person name="Gramzow L."/>
            <person name="Gutensohn M."/>
            <person name="Harholt J."/>
            <person name="Hattori M."/>
            <person name="Heyl A."/>
            <person name="Hirai T."/>
            <person name="Hiwatashi Y."/>
            <person name="Ishikawa M."/>
            <person name="Iwata M."/>
            <person name="Karol K.G."/>
            <person name="Koehler B."/>
            <person name="Kolukisaoglu U."/>
            <person name="Kubo M."/>
            <person name="Kurata T."/>
            <person name="Lalonde S."/>
            <person name="Li K."/>
            <person name="Li Y."/>
            <person name="Litt A."/>
            <person name="Lyons E."/>
            <person name="Manning G."/>
            <person name="Maruyama T."/>
            <person name="Michael T.P."/>
            <person name="Mikami K."/>
            <person name="Miyazaki S."/>
            <person name="Morinaga S."/>
            <person name="Murata T."/>
            <person name="Mueller-Roeber B."/>
            <person name="Nelson D.R."/>
            <person name="Obara M."/>
            <person name="Oguri Y."/>
            <person name="Olmstead R.G."/>
            <person name="Onodera N."/>
            <person name="Petersen B.L."/>
            <person name="Pils B."/>
            <person name="Prigge M."/>
            <person name="Rensing S.A."/>
            <person name="Riano-Pachon D.M."/>
            <person name="Roberts A.W."/>
            <person name="Sato Y."/>
            <person name="Scheller H.V."/>
            <person name="Schulz B."/>
            <person name="Schulz C."/>
            <person name="Shakirov E.V."/>
            <person name="Shibagaki N."/>
            <person name="Shinohara N."/>
            <person name="Shippen D.E."/>
            <person name="Soerensen I."/>
            <person name="Sotooka R."/>
            <person name="Sugimoto N."/>
            <person name="Sugita M."/>
            <person name="Sumikawa N."/>
            <person name="Tanurdzic M."/>
            <person name="Theissen G."/>
            <person name="Ulvskov P."/>
            <person name="Wakazuki S."/>
            <person name="Weng J.K."/>
            <person name="Willats W.W."/>
            <person name="Wipf D."/>
            <person name="Wolf P.G."/>
            <person name="Yang L."/>
            <person name="Zimmer A.D."/>
            <person name="Zhu Q."/>
            <person name="Mitros T."/>
            <person name="Hellsten U."/>
            <person name="Loque D."/>
            <person name="Otillar R."/>
            <person name="Salamov A."/>
            <person name="Schmutz J."/>
            <person name="Shapiro H."/>
            <person name="Lindquist E."/>
            <person name="Lucas S."/>
            <person name="Rokhsar D."/>
            <person name="Grigoriev I.V."/>
        </authorList>
    </citation>
    <scope>NUCLEOTIDE SEQUENCE [LARGE SCALE GENOMIC DNA]</scope>
</reference>
<keyword evidence="3" id="KW-0597">Phosphoprotein</keyword>
<name>D8RUF3_SELML</name>
<feature type="compositionally biased region" description="Basic and acidic residues" evidence="5">
    <location>
        <begin position="384"/>
        <end position="403"/>
    </location>
</feature>
<gene>
    <name evidence="7" type="ORF">SELMODRAFT_442615</name>
</gene>
<sequence>MGRLKKSRSKALIKEKTKPKNVVRDASDESMDDEIDKFHSNRDKIPLEETDSEEEELENPVLDLEENESEDDGDEEESDEDLPEEEIDDMAAKIERQAKFLRQRTGILHDEDDEESEEEDADKEKLDWGKRKRDYYAADNIDYEIQSSDEEGPALEEAEARRIQKKLAESLRPEDFDQDIEENLDGEADTLEESVEHSVPIEMEKVRKDLNSLSKDEKLRVVMSNAPELVGLQTELKEALHELEQKIEIGKVAKELKSYAELKHMVLLSYCQSIVFYLLLKAEGRSVCDHPVIARLVEIRMLLEKVRSLDKKLQPQVDRFVSIDPDLLNAPKHIEKDLNSIPIGEIPISEQQHPVTSTSASDKSGQLIGEESKSMLREMKRLEEKAKRDSLLEPARIPDSKSKESKKRHGGLLDDLGDDYGTNADLQPKKMLQVIAEAGKRQKKPKINSGDVDLPVKEDLGERRRKREQHILNRSEPPEDGQNEEDHKQFEDEFYKETKERKLAKKAAKAAEVSKNPVVKAEEETYTGKRLITEEMVKNRGLTPYRKKLSKNPRKKYKMKHGKAVTRRKGQVRAIREEKGPYGGEPTGIRTNLSRSMFFRQETTTTSCPESRETKERKLGKKVAKAAEASKNPVVKAEEELAWYHQRDDETGG</sequence>
<dbReference type="STRING" id="88036.D8RUF3"/>
<dbReference type="OMA" id="KSMKPVW"/>
<dbReference type="AlphaFoldDB" id="D8RUF3"/>
<dbReference type="GO" id="GO:0032040">
    <property type="term" value="C:small-subunit processome"/>
    <property type="evidence" value="ECO:0000318"/>
    <property type="project" value="GO_Central"/>
</dbReference>
<dbReference type="GO" id="GO:0000462">
    <property type="term" value="P:maturation of SSU-rRNA from tricistronic rRNA transcript (SSU-rRNA, 5.8S rRNA, LSU-rRNA)"/>
    <property type="evidence" value="ECO:0000318"/>
    <property type="project" value="GO_Central"/>
</dbReference>
<dbReference type="EMBL" id="GL377590">
    <property type="protein sequence ID" value="EFJ24399.1"/>
    <property type="molecule type" value="Genomic_DNA"/>
</dbReference>
<feature type="compositionally biased region" description="Polar residues" evidence="5">
    <location>
        <begin position="349"/>
        <end position="364"/>
    </location>
</feature>
<dbReference type="Gramene" id="EFJ24399">
    <property type="protein sequence ID" value="EFJ24399"/>
    <property type="gene ID" value="SELMODRAFT_442615"/>
</dbReference>
<dbReference type="Pfam" id="PF09368">
    <property type="entry name" value="Sas10"/>
    <property type="match status" value="1"/>
</dbReference>
<keyword evidence="4" id="KW-0539">Nucleus</keyword>
<dbReference type="Proteomes" id="UP000001514">
    <property type="component" value="Unassembled WGS sequence"/>
</dbReference>
<dbReference type="HOGENOM" id="CLU_029301_0_0_1"/>
<feature type="region of interest" description="Disordered" evidence="5">
    <location>
        <begin position="551"/>
        <end position="625"/>
    </location>
</feature>
<feature type="region of interest" description="Disordered" evidence="5">
    <location>
        <begin position="349"/>
        <end position="368"/>
    </location>
</feature>
<feature type="region of interest" description="Disordered" evidence="5">
    <location>
        <begin position="438"/>
        <end position="496"/>
    </location>
</feature>
<evidence type="ECO:0000256" key="5">
    <source>
        <dbReference type="SAM" id="MobiDB-lite"/>
    </source>
</evidence>
<dbReference type="InterPro" id="IPR018972">
    <property type="entry name" value="Sas10_C_dom"/>
</dbReference>
<feature type="compositionally biased region" description="Basic and acidic residues" evidence="5">
    <location>
        <begin position="12"/>
        <end position="27"/>
    </location>
</feature>
<feature type="region of interest" description="Disordered" evidence="5">
    <location>
        <begin position="384"/>
        <end position="421"/>
    </location>
</feature>
<evidence type="ECO:0000256" key="1">
    <source>
        <dbReference type="ARBA" id="ARBA00004123"/>
    </source>
</evidence>
<dbReference type="eggNOG" id="KOG3118">
    <property type="taxonomic scope" value="Eukaryota"/>
</dbReference>
<feature type="region of interest" description="Disordered" evidence="5">
    <location>
        <begin position="1"/>
        <end position="129"/>
    </location>
</feature>
<feature type="compositionally biased region" description="Acidic residues" evidence="5">
    <location>
        <begin position="110"/>
        <end position="121"/>
    </location>
</feature>
<feature type="compositionally biased region" description="Basic residues" evidence="5">
    <location>
        <begin position="551"/>
        <end position="571"/>
    </location>
</feature>
<feature type="compositionally biased region" description="Basic and acidic residues" evidence="5">
    <location>
        <begin position="484"/>
        <end position="496"/>
    </location>
</feature>
<evidence type="ECO:0000256" key="3">
    <source>
        <dbReference type="ARBA" id="ARBA00022553"/>
    </source>
</evidence>
<evidence type="ECO:0000313" key="7">
    <source>
        <dbReference type="EMBL" id="EFJ24399.1"/>
    </source>
</evidence>
<comment type="similarity">
    <text evidence="2">Belongs to the SAS10 family.</text>
</comment>
<evidence type="ECO:0000256" key="2">
    <source>
        <dbReference type="ARBA" id="ARBA00010979"/>
    </source>
</evidence>
<organism evidence="8">
    <name type="scientific">Selaginella moellendorffii</name>
    <name type="common">Spikemoss</name>
    <dbReference type="NCBI Taxonomy" id="88036"/>
    <lineage>
        <taxon>Eukaryota</taxon>
        <taxon>Viridiplantae</taxon>
        <taxon>Streptophyta</taxon>
        <taxon>Embryophyta</taxon>
        <taxon>Tracheophyta</taxon>
        <taxon>Lycopodiopsida</taxon>
        <taxon>Selaginellales</taxon>
        <taxon>Selaginellaceae</taxon>
        <taxon>Selaginella</taxon>
    </lineage>
</organism>
<feature type="compositionally biased region" description="Basic residues" evidence="5">
    <location>
        <begin position="1"/>
        <end position="11"/>
    </location>
</feature>
<feature type="compositionally biased region" description="Basic and acidic residues" evidence="5">
    <location>
        <begin position="36"/>
        <end position="47"/>
    </location>
</feature>
<dbReference type="InParanoid" id="D8RUF3"/>